<dbReference type="RefSeq" id="WP_232594655.1">
    <property type="nucleotide sequence ID" value="NZ_BSPD01000054.1"/>
</dbReference>
<dbReference type="Proteomes" id="UP001156870">
    <property type="component" value="Unassembled WGS sequence"/>
</dbReference>
<evidence type="ECO:0000313" key="1">
    <source>
        <dbReference type="EMBL" id="GLS26462.1"/>
    </source>
</evidence>
<dbReference type="Pfam" id="PF11333">
    <property type="entry name" value="DUF3135"/>
    <property type="match status" value="1"/>
</dbReference>
<evidence type="ECO:0000313" key="2">
    <source>
        <dbReference type="Proteomes" id="UP001156870"/>
    </source>
</evidence>
<keyword evidence="2" id="KW-1185">Reference proteome</keyword>
<proteinExistence type="predicted"/>
<dbReference type="InterPro" id="IPR021482">
    <property type="entry name" value="DUF3135"/>
</dbReference>
<accession>A0AA37T7U5</accession>
<name>A0AA37T7U5_9GAMM</name>
<protein>
    <recommendedName>
        <fullName evidence="3">DUF3135 domain-containing protein</fullName>
    </recommendedName>
</protein>
<dbReference type="AlphaFoldDB" id="A0AA37T7U5"/>
<dbReference type="EMBL" id="BSPD01000054">
    <property type="protein sequence ID" value="GLS26462.1"/>
    <property type="molecule type" value="Genomic_DNA"/>
</dbReference>
<organism evidence="1 2">
    <name type="scientific">Marinibactrum halimedae</name>
    <dbReference type="NCBI Taxonomy" id="1444977"/>
    <lineage>
        <taxon>Bacteria</taxon>
        <taxon>Pseudomonadati</taxon>
        <taxon>Pseudomonadota</taxon>
        <taxon>Gammaproteobacteria</taxon>
        <taxon>Cellvibrionales</taxon>
        <taxon>Cellvibrionaceae</taxon>
        <taxon>Marinibactrum</taxon>
    </lineage>
</organism>
<gene>
    <name evidence="1" type="ORF">GCM10007877_21780</name>
</gene>
<evidence type="ECO:0008006" key="3">
    <source>
        <dbReference type="Google" id="ProtNLM"/>
    </source>
</evidence>
<reference evidence="1 2" key="1">
    <citation type="journal article" date="2014" name="Int. J. Syst. Evol. Microbiol.">
        <title>Complete genome sequence of Corynebacterium casei LMG S-19264T (=DSM 44701T), isolated from a smear-ripened cheese.</title>
        <authorList>
            <consortium name="US DOE Joint Genome Institute (JGI-PGF)"/>
            <person name="Walter F."/>
            <person name="Albersmeier A."/>
            <person name="Kalinowski J."/>
            <person name="Ruckert C."/>
        </authorList>
    </citation>
    <scope>NUCLEOTIDE SEQUENCE [LARGE SCALE GENOMIC DNA]</scope>
    <source>
        <strain evidence="1 2">NBRC 110095</strain>
    </source>
</reference>
<comment type="caution">
    <text evidence="1">The sequence shown here is derived from an EMBL/GenBank/DDBJ whole genome shotgun (WGS) entry which is preliminary data.</text>
</comment>
<sequence>MKSKLPDFDTLVELAKNDPIRLESIKQAHINEIISAAPTLSQPRLRGLQFQIDAKRQSSKNALKACITISAMMRESFDQLRIVLNEGEYKPTPNGQKSATILPFKRELAAK</sequence>